<protein>
    <submittedName>
        <fullName evidence="4">Uncharacterized protein DUF732</fullName>
    </submittedName>
</protein>
<keyword evidence="5" id="KW-1185">Reference proteome</keyword>
<feature type="domain" description="DUF732" evidence="3">
    <location>
        <begin position="79"/>
        <end position="147"/>
    </location>
</feature>
<dbReference type="AlphaFoldDB" id="A0A316FAI0"/>
<accession>A0A316FAI0</accession>
<evidence type="ECO:0000313" key="4">
    <source>
        <dbReference type="EMBL" id="PWK44274.1"/>
    </source>
</evidence>
<gene>
    <name evidence="4" type="ORF">BC793_112149</name>
</gene>
<name>A0A316FAI0_9ACTN</name>
<comment type="caution">
    <text evidence="4">The sequence shown here is derived from an EMBL/GenBank/DDBJ whole genome shotgun (WGS) entry which is preliminary data.</text>
</comment>
<dbReference type="EMBL" id="QGGR01000012">
    <property type="protein sequence ID" value="PWK44274.1"/>
    <property type="molecule type" value="Genomic_DNA"/>
</dbReference>
<sequence length="148" mass="14852">MRRLGLVAGVAVAVMAGCASSPPVPQWKDPEPSGAVPAVSDALAAPLVEPTPDDDPVPLSATASPEPSGVAGVSVPGERFLAAVRGRLAGATVDLRNEEITRMGGQACASLAAGQPRRAVAAELAEYGLADADARELVALARSTLCES</sequence>
<feature type="chain" id="PRO_5038751541" evidence="2">
    <location>
        <begin position="22"/>
        <end position="148"/>
    </location>
</feature>
<proteinExistence type="predicted"/>
<evidence type="ECO:0000313" key="5">
    <source>
        <dbReference type="Proteomes" id="UP000245697"/>
    </source>
</evidence>
<evidence type="ECO:0000256" key="2">
    <source>
        <dbReference type="SAM" id="SignalP"/>
    </source>
</evidence>
<feature type="region of interest" description="Disordered" evidence="1">
    <location>
        <begin position="19"/>
        <end position="72"/>
    </location>
</feature>
<dbReference type="Pfam" id="PF05305">
    <property type="entry name" value="DUF732"/>
    <property type="match status" value="1"/>
</dbReference>
<evidence type="ECO:0000259" key="3">
    <source>
        <dbReference type="Pfam" id="PF05305"/>
    </source>
</evidence>
<evidence type="ECO:0000256" key="1">
    <source>
        <dbReference type="SAM" id="MobiDB-lite"/>
    </source>
</evidence>
<dbReference type="PROSITE" id="PS51257">
    <property type="entry name" value="PROKAR_LIPOPROTEIN"/>
    <property type="match status" value="1"/>
</dbReference>
<organism evidence="4 5">
    <name type="scientific">Actinoplanes xinjiangensis</name>
    <dbReference type="NCBI Taxonomy" id="512350"/>
    <lineage>
        <taxon>Bacteria</taxon>
        <taxon>Bacillati</taxon>
        <taxon>Actinomycetota</taxon>
        <taxon>Actinomycetes</taxon>
        <taxon>Micromonosporales</taxon>
        <taxon>Micromonosporaceae</taxon>
        <taxon>Actinoplanes</taxon>
    </lineage>
</organism>
<reference evidence="4 5" key="1">
    <citation type="submission" date="2018-05" db="EMBL/GenBank/DDBJ databases">
        <title>Genomic Encyclopedia of Archaeal and Bacterial Type Strains, Phase II (KMG-II): from individual species to whole genera.</title>
        <authorList>
            <person name="Goeker M."/>
        </authorList>
    </citation>
    <scope>NUCLEOTIDE SEQUENCE [LARGE SCALE GENOMIC DNA]</scope>
    <source>
        <strain evidence="4 5">DSM 45184</strain>
    </source>
</reference>
<dbReference type="InterPro" id="IPR007969">
    <property type="entry name" value="DUF732"/>
</dbReference>
<dbReference type="Proteomes" id="UP000245697">
    <property type="component" value="Unassembled WGS sequence"/>
</dbReference>
<keyword evidence="2" id="KW-0732">Signal</keyword>
<feature type="signal peptide" evidence="2">
    <location>
        <begin position="1"/>
        <end position="21"/>
    </location>
</feature>